<dbReference type="AlphaFoldDB" id="A0A7J6KHB0"/>
<sequence length="159" mass="16573">MWEGHPETLDAGPYIPDCLGMQRSIPNPSGIPTEDENAVAAVRRVLRSRRVGGGATAAPSSLVIAQSEETASVLSVVFQPPVPPPVSSLAITAEPAPRFVRATMLTQLGTTFASHARLGTIRVGGIAKVSPRAAELVTPASWRFYSAGPANDGMVAGMQ</sequence>
<keyword evidence="2" id="KW-1185">Reference proteome</keyword>
<proteinExistence type="predicted"/>
<name>A0A7J6KHB0_TOXGO</name>
<protein>
    <submittedName>
        <fullName evidence="1">Uncharacterized protein</fullName>
    </submittedName>
</protein>
<accession>A0A7J6KHB0</accession>
<evidence type="ECO:0000313" key="2">
    <source>
        <dbReference type="Proteomes" id="UP000557509"/>
    </source>
</evidence>
<evidence type="ECO:0000313" key="1">
    <source>
        <dbReference type="EMBL" id="KAF4646350.1"/>
    </source>
</evidence>
<dbReference type="EMBL" id="JAAUHK010000016">
    <property type="protein sequence ID" value="KAF4646350.1"/>
    <property type="molecule type" value="Genomic_DNA"/>
</dbReference>
<gene>
    <name evidence="1" type="ORF">TGRH88_084340</name>
</gene>
<reference evidence="1 2" key="1">
    <citation type="submission" date="2020-03" db="EMBL/GenBank/DDBJ databases">
        <title>Genome sequence of Toxoplasma gondii RH-88 strain.</title>
        <authorList>
            <person name="Lorenzi H.A."/>
            <person name="Venepally P."/>
            <person name="Rozenberg A."/>
            <person name="Sibley D."/>
        </authorList>
    </citation>
    <scope>NUCLEOTIDE SEQUENCE [LARGE SCALE GENOMIC DNA]</scope>
    <source>
        <strain evidence="1 2">RH-88</strain>
    </source>
</reference>
<organism evidence="1 2">
    <name type="scientific">Toxoplasma gondii</name>
    <dbReference type="NCBI Taxonomy" id="5811"/>
    <lineage>
        <taxon>Eukaryota</taxon>
        <taxon>Sar</taxon>
        <taxon>Alveolata</taxon>
        <taxon>Apicomplexa</taxon>
        <taxon>Conoidasida</taxon>
        <taxon>Coccidia</taxon>
        <taxon>Eucoccidiorida</taxon>
        <taxon>Eimeriorina</taxon>
        <taxon>Sarcocystidae</taxon>
        <taxon>Toxoplasma</taxon>
    </lineage>
</organism>
<dbReference type="Proteomes" id="UP000557509">
    <property type="component" value="Unassembled WGS sequence"/>
</dbReference>
<comment type="caution">
    <text evidence="1">The sequence shown here is derived from an EMBL/GenBank/DDBJ whole genome shotgun (WGS) entry which is preliminary data.</text>
</comment>